<organism evidence="1 2">
    <name type="scientific">Crangon crangon nudivirus</name>
    <dbReference type="NCBI Taxonomy" id="2880838"/>
    <lineage>
        <taxon>Viruses</taxon>
        <taxon>Viruses incertae sedis</taxon>
        <taxon>Naldaviricetes</taxon>
        <taxon>Lefavirales</taxon>
        <taxon>Nudiviridae</taxon>
        <taxon>Gammanudivirus</taxon>
        <taxon>Gammanudivirus cracrangonis</taxon>
    </lineage>
</organism>
<gene>
    <name evidence="1" type="ORF">CcNV_090</name>
</gene>
<proteinExistence type="predicted"/>
<dbReference type="EMBL" id="MZ311577">
    <property type="protein sequence ID" value="UBZ25575.1"/>
    <property type="molecule type" value="Genomic_DNA"/>
</dbReference>
<protein>
    <submittedName>
        <fullName evidence="1">LEF-4</fullName>
    </submittedName>
</protein>
<evidence type="ECO:0000313" key="1">
    <source>
        <dbReference type="EMBL" id="UBZ25575.1"/>
    </source>
</evidence>
<reference evidence="1" key="1">
    <citation type="journal article" date="2021" name="Viruses">
        <title>Identification and Full Characterisation of Two Novel Crustacean Infecting Members of the Family Nudiviridae Provides Support for Two Subfamilies.</title>
        <authorList>
            <person name="Bateman K.S."/>
            <person name="Kerr R."/>
            <person name="Stentiford G.D."/>
            <person name="Bean T.P."/>
            <person name="Hooper C."/>
            <person name="Van Eynde B."/>
            <person name="Delbare D."/>
            <person name="Bojko J."/>
            <person name="Christiaens O."/>
            <person name="Taning C.N.T."/>
            <person name="Smagghe G."/>
            <person name="van Oers M.M."/>
            <person name="van Aerle R."/>
        </authorList>
    </citation>
    <scope>NUCLEOTIDE SEQUENCE</scope>
    <source>
        <strain evidence="1">AN1</strain>
    </source>
</reference>
<accession>A0AAE9BZX2</accession>
<keyword evidence="2" id="KW-1185">Reference proteome</keyword>
<sequence>MASESSDEATATKEISIIQENESSITLPLHKYLYDTFLKNYADQKDNYQVIFYFSNGSRISNNLCQYKTVTSRSNILKLLLVDPACKRTLMLPLSRTQAKEYPVIIPEDVKPTTVIYRTVLITENHRDWNLRVAVEAVHADMKGTHYQLTSEIEYDETGSKCYQLLLDYENILTNKLMQVIGQEHIEDFPTEAIFNFFAPNQLVHVTSRKFTPIHKLPINKNVKELRSYKYNGYKGRFYVQNGTLYFYDDMHNMFDVPAQSLVNVPQNIFYQVEIMENNMLVIVDIIGGYITTPINSENLYMPQPIDVLLYFKHNAHFPPTPFDLNLGLMGNYKVILQLPLHKKDTACLTTPKDKLPTDGLILTKEDKIYKYKIPTIDVMAISGYIHLDCSVSSISDKKYNGLRDKCIYEVAPNMHANEISYIILKLRKDRQHTATAKEYNDFLNEWSWWVKYLQTNKI</sequence>
<dbReference type="Proteomes" id="UP000831195">
    <property type="component" value="Segment"/>
</dbReference>
<evidence type="ECO:0000313" key="2">
    <source>
        <dbReference type="Proteomes" id="UP000831195"/>
    </source>
</evidence>
<name>A0AAE9BZX2_9VIRU</name>